<dbReference type="RefSeq" id="WP_082908612.1">
    <property type="nucleotide sequence ID" value="NZ_CP015961.1"/>
</dbReference>
<dbReference type="InterPro" id="IPR011042">
    <property type="entry name" value="6-blade_b-propeller_TolB-like"/>
</dbReference>
<feature type="domain" description="Glucose/Sorbosone dehydrogenase" evidence="2">
    <location>
        <begin position="100"/>
        <end position="393"/>
    </location>
</feature>
<evidence type="ECO:0000256" key="1">
    <source>
        <dbReference type="SAM" id="MobiDB-lite"/>
    </source>
</evidence>
<dbReference type="PROSITE" id="PS51257">
    <property type="entry name" value="PROKAR_LIPOPROTEIN"/>
    <property type="match status" value="1"/>
</dbReference>
<dbReference type="AlphaFoldDB" id="A0A173LNB3"/>
<protein>
    <recommendedName>
        <fullName evidence="2">Glucose/Sorbosone dehydrogenase domain-containing protein</fullName>
    </recommendedName>
</protein>
<dbReference type="SUPFAM" id="SSF50952">
    <property type="entry name" value="Soluble quinoprotein glucose dehydrogenase"/>
    <property type="match status" value="1"/>
</dbReference>
<dbReference type="EMBL" id="CP015961">
    <property type="protein sequence ID" value="ANI93011.1"/>
    <property type="molecule type" value="Genomic_DNA"/>
</dbReference>
<evidence type="ECO:0000259" key="2">
    <source>
        <dbReference type="Pfam" id="PF07995"/>
    </source>
</evidence>
<organism evidence="3 4">
    <name type="scientific">Dietzia timorensis</name>
    <dbReference type="NCBI Taxonomy" id="499555"/>
    <lineage>
        <taxon>Bacteria</taxon>
        <taxon>Bacillati</taxon>
        <taxon>Actinomycetota</taxon>
        <taxon>Actinomycetes</taxon>
        <taxon>Mycobacteriales</taxon>
        <taxon>Dietziaceae</taxon>
        <taxon>Dietzia</taxon>
    </lineage>
</organism>
<evidence type="ECO:0000313" key="4">
    <source>
        <dbReference type="Proteomes" id="UP000186104"/>
    </source>
</evidence>
<evidence type="ECO:0000313" key="3">
    <source>
        <dbReference type="EMBL" id="ANI93011.1"/>
    </source>
</evidence>
<name>A0A173LNB3_9ACTN</name>
<keyword evidence="4" id="KW-1185">Reference proteome</keyword>
<dbReference type="PANTHER" id="PTHR19328:SF13">
    <property type="entry name" value="HIPL1 PROTEIN"/>
    <property type="match status" value="1"/>
</dbReference>
<accession>A0A173LNB3</accession>
<dbReference type="InterPro" id="IPR012938">
    <property type="entry name" value="Glc/Sorbosone_DH"/>
</dbReference>
<dbReference type="Proteomes" id="UP000186104">
    <property type="component" value="Chromosome"/>
</dbReference>
<dbReference type="OrthoDB" id="9770043at2"/>
<gene>
    <name evidence="3" type="ORF">BJL86_2246</name>
</gene>
<dbReference type="PANTHER" id="PTHR19328">
    <property type="entry name" value="HEDGEHOG-INTERACTING PROTEIN"/>
    <property type="match status" value="1"/>
</dbReference>
<feature type="compositionally biased region" description="Low complexity" evidence="1">
    <location>
        <begin position="39"/>
        <end position="48"/>
    </location>
</feature>
<dbReference type="Pfam" id="PF07995">
    <property type="entry name" value="GSDH"/>
    <property type="match status" value="1"/>
</dbReference>
<reference evidence="3 4" key="1">
    <citation type="submission" date="2016-06" db="EMBL/GenBank/DDBJ databases">
        <title>Complete genome sequence of a saline-alkali tolerant type strain Dietzia timorensis ID05-A0528T.</title>
        <authorList>
            <person name="Wu X."/>
        </authorList>
    </citation>
    <scope>NUCLEOTIDE SEQUENCE [LARGE SCALE GENOMIC DNA]</scope>
    <source>
        <strain evidence="3 4">ID05-A0528</strain>
    </source>
</reference>
<dbReference type="Gene3D" id="2.120.10.30">
    <property type="entry name" value="TolB, C-terminal domain"/>
    <property type="match status" value="1"/>
</dbReference>
<dbReference type="KEGG" id="dtm:BJL86_2246"/>
<feature type="region of interest" description="Disordered" evidence="1">
    <location>
        <begin position="39"/>
        <end position="90"/>
    </location>
</feature>
<feature type="compositionally biased region" description="Polar residues" evidence="1">
    <location>
        <begin position="78"/>
        <end position="90"/>
    </location>
</feature>
<proteinExistence type="predicted"/>
<sequence>MSSTPRRRPHATRQALALGTITAVSIALTACFGSGSSSAVDGGSATGSLPPESSQQGAGSLGAPEVLGSGASPLASLETGSNASEDSNTLPAPTVVAEGLDVPWDIAFVDAETALVSQRDSGKVVEVADNGDKRVAGVIDNVDARGEAGLHGLTIHEGYLYAYYGTEEDNRVDRFELTGEPGSLGLGEREEIVSGLPIGNVHNGGRIAFGPDGKLYLAGGDFQELRDAKFTQDPYHPAGKILRYNPDGSIPGDNPWPGSPAYSMGHRNVQGLAWTDDGTLYAAEFGQDEWDELNKITAGANYGWPTVEGRGGTEEFTDPVQQWRPAAASPSGMAYADGMLYIANLRGERIRTVDVSDDSRSETHFTGQFGRLRHVEVAPDGSLWVLTNNTDGRGQLRDGDDKILRIE</sequence>
<dbReference type="InterPro" id="IPR011041">
    <property type="entry name" value="Quinoprot_gluc/sorb_DH_b-prop"/>
</dbReference>